<reference evidence="1 2" key="1">
    <citation type="submission" date="2015-06" db="EMBL/GenBank/DDBJ databases">
        <title>Improved classification and identification of acetic acid bacteria using matrix-assisted laser desorption/ionization time-of-flight mass spectrometry; Gluconobacter nephelii and Gluconobacter uchimurae are later heterotypic synonyms of Gluconobacter japonicus and Gluconobacter oxydans, respectively.</title>
        <authorList>
            <person name="Li L."/>
            <person name="Cleenwerck I."/>
            <person name="De Vuyst L."/>
            <person name="Vandamme P."/>
        </authorList>
    </citation>
    <scope>NUCLEOTIDE SEQUENCE [LARGE SCALE GENOMIC DNA]</scope>
    <source>
        <strain evidence="1 2">LMG 1604</strain>
    </source>
</reference>
<organism evidence="1 2">
    <name type="scientific">Acetobacter malorum</name>
    <dbReference type="NCBI Taxonomy" id="178901"/>
    <lineage>
        <taxon>Bacteria</taxon>
        <taxon>Pseudomonadati</taxon>
        <taxon>Pseudomonadota</taxon>
        <taxon>Alphaproteobacteria</taxon>
        <taxon>Acetobacterales</taxon>
        <taxon>Acetobacteraceae</taxon>
        <taxon>Acetobacter</taxon>
    </lineage>
</organism>
<dbReference type="EMBL" id="LHZZ01000403">
    <property type="protein sequence ID" value="KXV78877.1"/>
    <property type="molecule type" value="Genomic_DNA"/>
</dbReference>
<evidence type="ECO:0000313" key="2">
    <source>
        <dbReference type="Proteomes" id="UP000075538"/>
    </source>
</evidence>
<name>A0A149VFB5_9PROT</name>
<dbReference type="Pfam" id="PF01527">
    <property type="entry name" value="HTH_Tnp_1"/>
    <property type="match status" value="1"/>
</dbReference>
<protein>
    <submittedName>
        <fullName evidence="1">Uncharacterized protein</fullName>
    </submittedName>
</protein>
<proteinExistence type="predicted"/>
<evidence type="ECO:0000313" key="1">
    <source>
        <dbReference type="EMBL" id="KXV78877.1"/>
    </source>
</evidence>
<gene>
    <name evidence="1" type="ORF">AD953_03800</name>
</gene>
<sequence length="102" mass="11828">MSVMDHEAAGFFFDVEERWPRLGWLGDQLKSFSLTVDFEVFRPDLNQALANSDGSNATFYRWRAKYGGMDASMISQMKALEEEMIPCKTWRNCNQSHVRVNL</sequence>
<dbReference type="AlphaFoldDB" id="A0A149VFB5"/>
<dbReference type="PATRIC" id="fig|178901.15.peg.2138"/>
<dbReference type="InterPro" id="IPR002514">
    <property type="entry name" value="Transposase_8"/>
</dbReference>
<dbReference type="Proteomes" id="UP000075538">
    <property type="component" value="Unassembled WGS sequence"/>
</dbReference>
<accession>A0A149VFB5</accession>
<comment type="caution">
    <text evidence="1">The sequence shown here is derived from an EMBL/GenBank/DDBJ whole genome shotgun (WGS) entry which is preliminary data.</text>
</comment>